<reference evidence="1" key="1">
    <citation type="submission" date="2024-03" db="EMBL/GenBank/DDBJ databases">
        <title>Novel Streptomyces species of biotechnological and ecological value are a feature of Machair soil.</title>
        <authorList>
            <person name="Prole J.R."/>
            <person name="Goodfellow M."/>
            <person name="Allenby N."/>
            <person name="Ward A.C."/>
        </authorList>
    </citation>
    <scope>NUCLEOTIDE SEQUENCE</scope>
    <source>
        <strain evidence="1">MS1.AVA.4</strain>
    </source>
</reference>
<proteinExistence type="predicted"/>
<protein>
    <submittedName>
        <fullName evidence="1">Uncharacterized protein</fullName>
    </submittedName>
</protein>
<accession>A0ACC6QQI2</accession>
<keyword evidence="2" id="KW-1185">Reference proteome</keyword>
<comment type="caution">
    <text evidence="1">The sequence shown here is derived from an EMBL/GenBank/DDBJ whole genome shotgun (WGS) entry which is preliminary data.</text>
</comment>
<gene>
    <name evidence="1" type="ORF">WKI58_29680</name>
</gene>
<dbReference type="EMBL" id="JBBKAI010000002">
    <property type="protein sequence ID" value="MEJ8660641.1"/>
    <property type="molecule type" value="Genomic_DNA"/>
</dbReference>
<dbReference type="Proteomes" id="UP001375539">
    <property type="component" value="Unassembled WGS sequence"/>
</dbReference>
<sequence>MISRVSAGILLICAVLLHVLTPVCATPAAPGAPRADSAVVAAESRNPHTTVVVISAHGAAHHHDESYDPLTHLSRVSQLGAHAPAAPGNGANSAPDETASPPGALCASTARHTRNPGAAATPSLSNLQAFRC</sequence>
<evidence type="ECO:0000313" key="1">
    <source>
        <dbReference type="EMBL" id="MEJ8660641.1"/>
    </source>
</evidence>
<name>A0ACC6QQI2_9ACTN</name>
<evidence type="ECO:0000313" key="2">
    <source>
        <dbReference type="Proteomes" id="UP001375539"/>
    </source>
</evidence>
<organism evidence="1 2">
    <name type="scientific">Streptomyces pratisoli</name>
    <dbReference type="NCBI Taxonomy" id="3139917"/>
    <lineage>
        <taxon>Bacteria</taxon>
        <taxon>Bacillati</taxon>
        <taxon>Actinomycetota</taxon>
        <taxon>Actinomycetes</taxon>
        <taxon>Kitasatosporales</taxon>
        <taxon>Streptomycetaceae</taxon>
        <taxon>Streptomyces</taxon>
    </lineage>
</organism>